<reference evidence="1" key="1">
    <citation type="submission" date="2019-07" db="EMBL/GenBank/DDBJ databases">
        <title>Biological characteristics of mucoid Acinetobacter baumannii from a general hospital in China.</title>
        <authorList>
            <person name="Hua X."/>
            <person name="Yu Y."/>
        </authorList>
    </citation>
    <scope>NUCLEOTIDE SEQUENCE</scope>
    <source>
        <strain evidence="1">N8</strain>
    </source>
</reference>
<dbReference type="AlphaFoldDB" id="A0ABD5DW90"/>
<protein>
    <submittedName>
        <fullName evidence="1">Fimbrial biogenesis outer membrane usher protein</fullName>
    </submittedName>
</protein>
<organism evidence="1">
    <name type="scientific">Acinetobacter baumannii</name>
    <dbReference type="NCBI Taxonomy" id="470"/>
    <lineage>
        <taxon>Bacteria</taxon>
        <taxon>Pseudomonadati</taxon>
        <taxon>Pseudomonadota</taxon>
        <taxon>Gammaproteobacteria</taxon>
        <taxon>Moraxellales</taxon>
        <taxon>Moraxellaceae</taxon>
        <taxon>Acinetobacter</taxon>
        <taxon>Acinetobacter calcoaceticus/baumannii complex</taxon>
    </lineage>
</organism>
<sequence length="91" mass="9880">LHGFDTNGVNETEANVIFNDAFSFNQQGLLATDGSWQSTSTFNMSLPDGYGNLWGSRQYSSIGNALPMQQNDYVTIGANANLRKIAPFLGT</sequence>
<accession>A0ABD5DW90</accession>
<name>A0ABD5DW90_ACIBA</name>
<comment type="caution">
    <text evidence="1">The sequence shown here is derived from an EMBL/GenBank/DDBJ whole genome shotgun (WGS) entry which is preliminary data.</text>
</comment>
<feature type="non-terminal residue" evidence="1">
    <location>
        <position position="91"/>
    </location>
</feature>
<feature type="non-terminal residue" evidence="1">
    <location>
        <position position="1"/>
    </location>
</feature>
<proteinExistence type="predicted"/>
<dbReference type="EMBL" id="VMAF01000848">
    <property type="protein sequence ID" value="MDR8433919.1"/>
    <property type="molecule type" value="Genomic_DNA"/>
</dbReference>
<evidence type="ECO:0000313" key="1">
    <source>
        <dbReference type="EMBL" id="MDR8433919.1"/>
    </source>
</evidence>
<gene>
    <name evidence="1" type="ORF">FPK63_23065</name>
</gene>